<organism evidence="2 3">
    <name type="scientific">Streptomyces humicola</name>
    <dbReference type="NCBI Taxonomy" id="2953240"/>
    <lineage>
        <taxon>Bacteria</taxon>
        <taxon>Bacillati</taxon>
        <taxon>Actinomycetota</taxon>
        <taxon>Actinomycetes</taxon>
        <taxon>Kitasatosporales</taxon>
        <taxon>Streptomycetaceae</taxon>
        <taxon>Streptomyces</taxon>
    </lineage>
</organism>
<dbReference type="RefSeq" id="WP_255919377.1">
    <property type="nucleotide sequence ID" value="NZ_JANFNG010000003.1"/>
</dbReference>
<evidence type="ECO:0000313" key="2">
    <source>
        <dbReference type="EMBL" id="MCQ4080491.1"/>
    </source>
</evidence>
<comment type="caution">
    <text evidence="2">The sequence shown here is derived from an EMBL/GenBank/DDBJ whole genome shotgun (WGS) entry which is preliminary data.</text>
</comment>
<evidence type="ECO:0000313" key="3">
    <source>
        <dbReference type="Proteomes" id="UP001057702"/>
    </source>
</evidence>
<reference evidence="2" key="1">
    <citation type="submission" date="2022-06" db="EMBL/GenBank/DDBJ databases">
        <title>Draft genome sequence of Streptomyces sp. RB6PN25 isolated from peat swamp forest in Thailand.</title>
        <authorList>
            <person name="Duangmal K."/>
            <person name="Klaysubun C."/>
        </authorList>
    </citation>
    <scope>NUCLEOTIDE SEQUENCE</scope>
    <source>
        <strain evidence="2">RB6PN25</strain>
    </source>
</reference>
<accession>A0ABT1PS39</accession>
<keyword evidence="3" id="KW-1185">Reference proteome</keyword>
<sequence>MSDVLTARPPYCRIVGTCALIGTPAGHEGLRTAPHRTAPHLTAPHRTSPHLTAPHPHGRAVR</sequence>
<protein>
    <submittedName>
        <fullName evidence="2">Uncharacterized protein</fullName>
    </submittedName>
</protein>
<gene>
    <name evidence="2" type="ORF">NGB36_07715</name>
</gene>
<dbReference type="Proteomes" id="UP001057702">
    <property type="component" value="Unassembled WGS sequence"/>
</dbReference>
<name>A0ABT1PS39_9ACTN</name>
<feature type="region of interest" description="Disordered" evidence="1">
    <location>
        <begin position="29"/>
        <end position="62"/>
    </location>
</feature>
<proteinExistence type="predicted"/>
<dbReference type="EMBL" id="JANFNG010000003">
    <property type="protein sequence ID" value="MCQ4080491.1"/>
    <property type="molecule type" value="Genomic_DNA"/>
</dbReference>
<evidence type="ECO:0000256" key="1">
    <source>
        <dbReference type="SAM" id="MobiDB-lite"/>
    </source>
</evidence>